<dbReference type="PANTHER" id="PTHR12601">
    <property type="entry name" value="EUKARYOTIC TRANSLATION INITIATION FACTOR 3 SUBUNIT EIF-3"/>
    <property type="match status" value="1"/>
</dbReference>
<reference evidence="1 2" key="1">
    <citation type="journal article" date="2018" name="Science">
        <title>The opium poppy genome and morphinan production.</title>
        <authorList>
            <person name="Guo L."/>
            <person name="Winzer T."/>
            <person name="Yang X."/>
            <person name="Li Y."/>
            <person name="Ning Z."/>
            <person name="He Z."/>
            <person name="Teodor R."/>
            <person name="Lu Y."/>
            <person name="Bowser T.A."/>
            <person name="Graham I.A."/>
            <person name="Ye K."/>
        </authorList>
    </citation>
    <scope>NUCLEOTIDE SEQUENCE [LARGE SCALE GENOMIC DNA]</scope>
    <source>
        <strain evidence="2">cv. HN1</strain>
        <tissue evidence="1">Leaves</tissue>
    </source>
</reference>
<dbReference type="PANTHER" id="PTHR12601:SF17">
    <property type="entry name" value="PROTEIN REDUCED CHLOROPLAST COVERAGE 1"/>
    <property type="match status" value="1"/>
</dbReference>
<dbReference type="GO" id="GO:0005737">
    <property type="term" value="C:cytoplasm"/>
    <property type="evidence" value="ECO:0007669"/>
    <property type="project" value="TreeGrafter"/>
</dbReference>
<sequence>MAKITFFLKLILFRLTLRISPFISFLSLTLHLFTVMSPPPLPPDETSSSHQSSNETSKRNLFFYHDNQNHLRLRLLGFTTVVNNYWMSDATLNGRYLHEALKCNERLLGADHIQVAAAWLEYFESKVLEQQEVARNGTPKPDASIARKGHLREIDFVNELVNTLAVNGTEGSDYKGGRKGTTQASVDIHVKPLLVDVYQIMHVLDHQTILVLAWL</sequence>
<dbReference type="InterPro" id="IPR027523">
    <property type="entry name" value="CLU_prot"/>
</dbReference>
<dbReference type="STRING" id="3469.A0A4Y7IMY0"/>
<organism evidence="1 2">
    <name type="scientific">Papaver somniferum</name>
    <name type="common">Opium poppy</name>
    <dbReference type="NCBI Taxonomy" id="3469"/>
    <lineage>
        <taxon>Eukaryota</taxon>
        <taxon>Viridiplantae</taxon>
        <taxon>Streptophyta</taxon>
        <taxon>Embryophyta</taxon>
        <taxon>Tracheophyta</taxon>
        <taxon>Spermatophyta</taxon>
        <taxon>Magnoliopsida</taxon>
        <taxon>Ranunculales</taxon>
        <taxon>Papaveraceae</taxon>
        <taxon>Papaveroideae</taxon>
        <taxon>Papaver</taxon>
    </lineage>
</organism>
<evidence type="ECO:0000313" key="1">
    <source>
        <dbReference type="EMBL" id="RZC49062.1"/>
    </source>
</evidence>
<proteinExistence type="predicted"/>
<gene>
    <name evidence="1" type="ORF">C5167_017488</name>
</gene>
<dbReference type="Proteomes" id="UP000316621">
    <property type="component" value="Chromosome 2"/>
</dbReference>
<accession>A0A4Y7IMY0</accession>
<dbReference type="Gramene" id="RZC49062">
    <property type="protein sequence ID" value="RZC49062"/>
    <property type="gene ID" value="C5167_017488"/>
</dbReference>
<protein>
    <submittedName>
        <fullName evidence="1">Uncharacterized protein</fullName>
    </submittedName>
</protein>
<dbReference type="EMBL" id="CM010716">
    <property type="protein sequence ID" value="RZC49062.1"/>
    <property type="molecule type" value="Genomic_DNA"/>
</dbReference>
<dbReference type="AlphaFoldDB" id="A0A4Y7IMY0"/>
<keyword evidence="2" id="KW-1185">Reference proteome</keyword>
<evidence type="ECO:0000313" key="2">
    <source>
        <dbReference type="Proteomes" id="UP000316621"/>
    </source>
</evidence>
<name>A0A4Y7IMY0_PAPSO</name>